<evidence type="ECO:0000256" key="2">
    <source>
        <dbReference type="ARBA" id="ARBA00022670"/>
    </source>
</evidence>
<feature type="active site" description="Charge relay system" evidence="7 8">
    <location>
        <position position="675"/>
    </location>
</feature>
<dbReference type="InterPro" id="IPR037045">
    <property type="entry name" value="S8pro/Inhibitor_I9_sf"/>
</dbReference>
<evidence type="ECO:0000259" key="11">
    <source>
        <dbReference type="Pfam" id="PF00082"/>
    </source>
</evidence>
<gene>
    <name evidence="14" type="ORF">GCM10007894_26480</name>
</gene>
<keyword evidence="6" id="KW-0325">Glycoprotein</keyword>
<feature type="domain" description="Inhibitor I9" evidence="13">
    <location>
        <begin position="69"/>
        <end position="187"/>
    </location>
</feature>
<sequence>MNETQFRPIVITDEIKEFNKRNGEDRMSRNSLAQRDYSNGRNVHRGIATSPDTKVPFNYQNGLTGQHTYIVELADAPAATYQGGVAGLQATAPTANKHNLFSVGARNANKLDTNSGAVKNYVNYLTERQDNVLAQAAGIVGDKPVVKGRYNLAFNGMALTLTQEQAQRLAQQPGVRNVTLEQKYELHTDVGPQHIGADKFWTGEVTGGMEYKGEGVVVGVLDTGINTDHPAFAAVAEDGYTHVNPLGSGVYLGDCEKAEFASMCNDKLIGVRSYEVITDTYDHISFFPELPEWGWVEAPKRPANGEDYNGHGSHTASTAAGNAMSDVDYVVGELGEIGDGFATGLKFPKISGVAPRANVIMYQVCHPTDGTLGNEFRGCPGAALLSGIEDAIADGVDVINFSIGTAYGSFPWENPTEMAFLAAREAGISVAASAGNSYAPAYANQARGAIDHFSPWVTSVAATTHGRKISVVGKTLSEMSGGDMPAPATIEGAGITEGYSGPIVRAADYGDEQCLTPFPAGTFDADPMGMPFTKAPIVVCARGEIPRVEKATNVAAGGAGALVLYNVYWDDGIVNDVFEIPAIHIDASMTWSLNNWLSSGSDHMATITAAEVITEEGQADMVADFSSRGPNLELPDVMSPNLGAPGVDVYAAYADEMPFTAAPFPSDYVAISGTSMAAPHVAGAMALLKQANPSWTPAQIQSALMMTASIEGVTRTEDNAQWNAGIEAAQYSDVGSGVINVARAVKTGLLLDETADNYRAANPRNGGSVINLNLPYLYNASCDQSCTWMRTFTATQDGTWNVDGMAHAMEGAGMLDVEVMPKSFSLKAGETQNIVVKANILEINAPNADSSQLMLDGVVTITPTEGDMPVQHLPMSVRYKPNSLPESASAVIHRSNGHILTPELMTEEIQSLTTRVDGLVKGMRYDFNLDRGTTRINDGSNIADLEADTGTEVVYFEVPEGTARIVWEVASKEGNAFSGIQLGMDVNNDGEFQWGDEGLCYSYTNVNDYCAVNNPAPGMYWAILGNWKQEWEDPDNTMDPMSAALAIIPMQDSGMVTVEGPAQVQANTPYQLQLNYQLDDVMEGDVYYGLLHIGSNDYNDANIGSMAIRLDHQGSDVILMASQTAAKAGDVIDFNLDLKPNLAGGDRDYTMTVNLPEHYTLQEDSIRLGGFGVSMDDVTIDGQTVTIAATQPSSAGMKREYVFTTNFTDDQCKVPYGDDPSFFDLAVNHEPAAIWGYPNETVQVPLSANGLPHVPLYGNPEMYGRDVLTISPFGFVQFDELPLFFSQHFEFNDNFQFFPDTVVAPMWKSDVMMPEPMFDWGEGRFTSGVYPIITDKHYIIQWDGGVEYANWFVGANNPDPDAEYSVQTVISTELNFEPNDYELVYAYRSFKTANPDIGSVGVHGFYGPSGTYGPLLGYLNDGVAYNNLGDVIQEGMVICGDYHGPEQSQVNLDFSVVVGAAATGTIQDLTVDSQYSDSEMTTVAHSMKVPANITVAAINDHMIDENQMLENITVYYNDLKGTANGIVVSGDNITAEVMGTESGSTFSITPDQDWHGMTEVTVMVHDMANPNDAHSVTFMLEVVSDGVEPTPPAAPEPEPEVEDEEDDSDGGSLGYFALMLLALAGMRRRMK</sequence>
<evidence type="ECO:0000256" key="7">
    <source>
        <dbReference type="PIRSR" id="PIRSR615500-1"/>
    </source>
</evidence>
<feature type="domain" description="PA" evidence="12">
    <location>
        <begin position="501"/>
        <end position="587"/>
    </location>
</feature>
<evidence type="ECO:0000259" key="12">
    <source>
        <dbReference type="Pfam" id="PF02225"/>
    </source>
</evidence>
<evidence type="ECO:0000256" key="4">
    <source>
        <dbReference type="ARBA" id="ARBA00022801"/>
    </source>
</evidence>
<dbReference type="NCBIfam" id="TIGR03501">
    <property type="entry name" value="GlyGly_CTERM"/>
    <property type="match status" value="1"/>
</dbReference>
<evidence type="ECO:0000259" key="13">
    <source>
        <dbReference type="Pfam" id="PF05922"/>
    </source>
</evidence>
<dbReference type="EMBL" id="BSPO01000003">
    <property type="protein sequence ID" value="GLS84671.1"/>
    <property type="molecule type" value="Genomic_DNA"/>
</dbReference>
<dbReference type="PIRSF" id="PIRSF037895">
    <property type="entry name" value="Subtilisin_rel_Sama_2696"/>
    <property type="match status" value="1"/>
</dbReference>
<dbReference type="InterPro" id="IPR020008">
    <property type="entry name" value="GlyGly_CTERM"/>
</dbReference>
<reference evidence="14 15" key="1">
    <citation type="journal article" date="2014" name="Int. J. Syst. Evol. Microbiol.">
        <title>Complete genome sequence of Corynebacterium casei LMG S-19264T (=DSM 44701T), isolated from a smear-ripened cheese.</title>
        <authorList>
            <consortium name="US DOE Joint Genome Institute (JGI-PGF)"/>
            <person name="Walter F."/>
            <person name="Albersmeier A."/>
            <person name="Kalinowski J."/>
            <person name="Ruckert C."/>
        </authorList>
    </citation>
    <scope>NUCLEOTIDE SEQUENCE [LARGE SCALE GENOMIC DNA]</scope>
    <source>
        <strain evidence="14 15">NBRC 112785</strain>
    </source>
</reference>
<dbReference type="CDD" id="cd04852">
    <property type="entry name" value="Peptidases_S8_3"/>
    <property type="match status" value="1"/>
</dbReference>
<feature type="active site" description="Charge relay system" evidence="7 8">
    <location>
        <position position="222"/>
    </location>
</feature>
<accession>A0AA37U1M1</accession>
<keyword evidence="5 8" id="KW-0720">Serine protease</keyword>
<keyword evidence="4 8" id="KW-0378">Hydrolase</keyword>
<comment type="caution">
    <text evidence="14">The sequence shown here is derived from an EMBL/GenBank/DDBJ whole genome shotgun (WGS) entry which is preliminary data.</text>
</comment>
<evidence type="ECO:0000256" key="6">
    <source>
        <dbReference type="ARBA" id="ARBA00023180"/>
    </source>
</evidence>
<evidence type="ECO:0000313" key="15">
    <source>
        <dbReference type="Proteomes" id="UP001157439"/>
    </source>
</evidence>
<dbReference type="PROSITE" id="PS51892">
    <property type="entry name" value="SUBTILASE"/>
    <property type="match status" value="1"/>
</dbReference>
<dbReference type="InterPro" id="IPR034197">
    <property type="entry name" value="Peptidases_S8_3"/>
</dbReference>
<proteinExistence type="inferred from homology"/>
<feature type="compositionally biased region" description="Acidic residues" evidence="10">
    <location>
        <begin position="1597"/>
        <end position="1609"/>
    </location>
</feature>
<evidence type="ECO:0000313" key="14">
    <source>
        <dbReference type="EMBL" id="GLS84671.1"/>
    </source>
</evidence>
<dbReference type="InterPro" id="IPR023828">
    <property type="entry name" value="Peptidase_S8_Ser-AS"/>
</dbReference>
<feature type="domain" description="Peptidase S8/S53" evidence="11">
    <location>
        <begin position="213"/>
        <end position="714"/>
    </location>
</feature>
<dbReference type="Pfam" id="PF05922">
    <property type="entry name" value="Inhibitor_I9"/>
    <property type="match status" value="1"/>
</dbReference>
<dbReference type="GO" id="GO:0004252">
    <property type="term" value="F:serine-type endopeptidase activity"/>
    <property type="evidence" value="ECO:0007669"/>
    <property type="project" value="UniProtKB-UniRule"/>
</dbReference>
<feature type="active site" description="Charge relay system" evidence="7 8">
    <location>
        <position position="311"/>
    </location>
</feature>
<name>A0AA37U1M1_9GAMM</name>
<evidence type="ECO:0000256" key="1">
    <source>
        <dbReference type="ARBA" id="ARBA00011073"/>
    </source>
</evidence>
<keyword evidence="3" id="KW-0732">Signal</keyword>
<dbReference type="Gene3D" id="3.30.70.80">
    <property type="entry name" value="Peptidase S8 propeptide/proteinase inhibitor I9"/>
    <property type="match status" value="1"/>
</dbReference>
<dbReference type="InterPro" id="IPR017311">
    <property type="entry name" value="Sama-2696"/>
</dbReference>
<dbReference type="Gene3D" id="3.40.50.200">
    <property type="entry name" value="Peptidase S8/S53 domain"/>
    <property type="match status" value="1"/>
</dbReference>
<evidence type="ECO:0000256" key="3">
    <source>
        <dbReference type="ARBA" id="ARBA00022729"/>
    </source>
</evidence>
<dbReference type="InterPro" id="IPR000209">
    <property type="entry name" value="Peptidase_S8/S53_dom"/>
</dbReference>
<dbReference type="Proteomes" id="UP001157439">
    <property type="component" value="Unassembled WGS sequence"/>
</dbReference>
<dbReference type="PROSITE" id="PS00138">
    <property type="entry name" value="SUBTILASE_SER"/>
    <property type="match status" value="1"/>
</dbReference>
<evidence type="ECO:0000256" key="8">
    <source>
        <dbReference type="PROSITE-ProRule" id="PRU01240"/>
    </source>
</evidence>
<evidence type="ECO:0000256" key="10">
    <source>
        <dbReference type="SAM" id="MobiDB-lite"/>
    </source>
</evidence>
<dbReference type="PROSITE" id="PS00136">
    <property type="entry name" value="SUBTILASE_ASP"/>
    <property type="match status" value="1"/>
</dbReference>
<keyword evidence="2 8" id="KW-0645">Protease</keyword>
<protein>
    <submittedName>
        <fullName evidence="14">Serine protease</fullName>
    </submittedName>
</protein>
<dbReference type="InterPro" id="IPR010259">
    <property type="entry name" value="S8pro/Inhibitor_I9"/>
</dbReference>
<dbReference type="InterPro" id="IPR003137">
    <property type="entry name" value="PA_domain"/>
</dbReference>
<dbReference type="InterPro" id="IPR036852">
    <property type="entry name" value="Peptidase_S8/S53_dom_sf"/>
</dbReference>
<dbReference type="InterPro" id="IPR045051">
    <property type="entry name" value="SBT"/>
</dbReference>
<dbReference type="CDD" id="cd02120">
    <property type="entry name" value="PA_subtilisin_like"/>
    <property type="match status" value="1"/>
</dbReference>
<evidence type="ECO:0000256" key="9">
    <source>
        <dbReference type="RuleBase" id="RU003355"/>
    </source>
</evidence>
<dbReference type="PRINTS" id="PR00723">
    <property type="entry name" value="SUBTILISIN"/>
</dbReference>
<dbReference type="InterPro" id="IPR023827">
    <property type="entry name" value="Peptidase_S8_Asp-AS"/>
</dbReference>
<dbReference type="PANTHER" id="PTHR10795">
    <property type="entry name" value="PROPROTEIN CONVERTASE SUBTILISIN/KEXIN"/>
    <property type="match status" value="1"/>
</dbReference>
<evidence type="ECO:0000256" key="5">
    <source>
        <dbReference type="ARBA" id="ARBA00022825"/>
    </source>
</evidence>
<keyword evidence="15" id="KW-1185">Reference proteome</keyword>
<dbReference type="Pfam" id="PF00082">
    <property type="entry name" value="Peptidase_S8"/>
    <property type="match status" value="1"/>
</dbReference>
<feature type="region of interest" description="Disordered" evidence="10">
    <location>
        <begin position="1586"/>
        <end position="1611"/>
    </location>
</feature>
<dbReference type="GO" id="GO:0006508">
    <property type="term" value="P:proteolysis"/>
    <property type="evidence" value="ECO:0007669"/>
    <property type="project" value="UniProtKB-KW"/>
</dbReference>
<dbReference type="SUPFAM" id="SSF52743">
    <property type="entry name" value="Subtilisin-like"/>
    <property type="match status" value="1"/>
</dbReference>
<dbReference type="InterPro" id="IPR015500">
    <property type="entry name" value="Peptidase_S8_subtilisin-rel"/>
</dbReference>
<dbReference type="Pfam" id="PF02225">
    <property type="entry name" value="PA"/>
    <property type="match status" value="1"/>
</dbReference>
<organism evidence="14 15">
    <name type="scientific">Paraferrimonas haliotis</name>
    <dbReference type="NCBI Taxonomy" id="2013866"/>
    <lineage>
        <taxon>Bacteria</taxon>
        <taxon>Pseudomonadati</taxon>
        <taxon>Pseudomonadota</taxon>
        <taxon>Gammaproteobacteria</taxon>
        <taxon>Alteromonadales</taxon>
        <taxon>Ferrimonadaceae</taxon>
        <taxon>Paraferrimonas</taxon>
    </lineage>
</organism>
<comment type="similarity">
    <text evidence="1 8 9">Belongs to the peptidase S8 family.</text>
</comment>
<dbReference type="Gene3D" id="3.50.30.30">
    <property type="match status" value="1"/>
</dbReference>